<dbReference type="Proteomes" id="UP000053372">
    <property type="component" value="Unassembled WGS sequence"/>
</dbReference>
<evidence type="ECO:0000256" key="1">
    <source>
        <dbReference type="SAM" id="Phobius"/>
    </source>
</evidence>
<name>A0A0V7ZGU9_9CYAN</name>
<evidence type="ECO:0000313" key="3">
    <source>
        <dbReference type="Proteomes" id="UP000053372"/>
    </source>
</evidence>
<accession>A0A0V7ZGU9</accession>
<keyword evidence="1" id="KW-1133">Transmembrane helix</keyword>
<dbReference type="RefSeq" id="WP_027844440.1">
    <property type="nucleotide sequence ID" value="NZ_LMTZ01000131.1"/>
</dbReference>
<protein>
    <submittedName>
        <fullName evidence="2">Uncharacterized protein</fullName>
    </submittedName>
</protein>
<feature type="transmembrane region" description="Helical" evidence="1">
    <location>
        <begin position="84"/>
        <end position="104"/>
    </location>
</feature>
<dbReference type="AlphaFoldDB" id="A0A0V7ZGU9"/>
<organism evidence="2 3">
    <name type="scientific">Mastigocoleus testarum BC008</name>
    <dbReference type="NCBI Taxonomy" id="371196"/>
    <lineage>
        <taxon>Bacteria</taxon>
        <taxon>Bacillati</taxon>
        <taxon>Cyanobacteriota</taxon>
        <taxon>Cyanophyceae</taxon>
        <taxon>Nostocales</taxon>
        <taxon>Hapalosiphonaceae</taxon>
        <taxon>Mastigocoleus</taxon>
    </lineage>
</organism>
<keyword evidence="3" id="KW-1185">Reference proteome</keyword>
<sequence length="239" mass="27255">MHNDLLGLEITTQDIQKLTNLPIKHKPKIIINSIKRLFQLLMEKVKGPEGATIFFMALAGIVSSYVIFTLFIFSFISWLPFPSWLSFIGFCFFSVFGVQLFLNISSKNNAKKLRESMTYSLENLLRDVERFNSVVKAIDINDQIEAAGNDGVSIANRSKVIQTLRMTRDDLVRALKTERIIRENKDFIINQPELFASNLATLTAVDFTEEATEHGRLLNEALQIALDVQHEMKNLQSQQ</sequence>
<gene>
    <name evidence="2" type="ORF">BC008_15250</name>
</gene>
<comment type="caution">
    <text evidence="2">The sequence shown here is derived from an EMBL/GenBank/DDBJ whole genome shotgun (WGS) entry which is preliminary data.</text>
</comment>
<reference evidence="2 3" key="1">
    <citation type="journal article" date="2015" name="Genome Announc.">
        <title>Draft Genome of the Euendolithic (true boring) Cyanobacterium Mastigocoleus testarum strain BC008.</title>
        <authorList>
            <person name="Guida B.S."/>
            <person name="Garcia-Pichel F."/>
        </authorList>
    </citation>
    <scope>NUCLEOTIDE SEQUENCE [LARGE SCALE GENOMIC DNA]</scope>
    <source>
        <strain evidence="2 3">BC008</strain>
    </source>
</reference>
<feature type="transmembrane region" description="Helical" evidence="1">
    <location>
        <begin position="51"/>
        <end position="78"/>
    </location>
</feature>
<keyword evidence="1" id="KW-0472">Membrane</keyword>
<proteinExistence type="predicted"/>
<dbReference type="EMBL" id="LMTZ01000131">
    <property type="protein sequence ID" value="KST63812.1"/>
    <property type="molecule type" value="Genomic_DNA"/>
</dbReference>
<evidence type="ECO:0000313" key="2">
    <source>
        <dbReference type="EMBL" id="KST63812.1"/>
    </source>
</evidence>
<dbReference type="OrthoDB" id="510625at2"/>
<keyword evidence="1" id="KW-0812">Transmembrane</keyword>